<evidence type="ECO:0000313" key="1">
    <source>
        <dbReference type="EMBL" id="WCO66819.1"/>
    </source>
</evidence>
<name>A0AAF0BVX9_9ACTN</name>
<evidence type="ECO:0000313" key="2">
    <source>
        <dbReference type="Proteomes" id="UP001216390"/>
    </source>
</evidence>
<dbReference type="EMBL" id="CP116942">
    <property type="protein sequence ID" value="WCO66819.1"/>
    <property type="molecule type" value="Genomic_DNA"/>
</dbReference>
<accession>A0AAF0BVX9</accession>
<sequence length="85" mass="9576">MLAEYVRDWMACYRPLVEAAGTLRVEGSEPEALIALLQTAAVARLTQSWELWEDWTGQDSVAADRRLAVHLGTEAVAWIRFSLWG</sequence>
<dbReference type="AlphaFoldDB" id="A0AAF0BVX9"/>
<dbReference type="Proteomes" id="UP001216390">
    <property type="component" value="Chromosome"/>
</dbReference>
<proteinExistence type="predicted"/>
<keyword evidence="2" id="KW-1185">Reference proteome</keyword>
<dbReference type="RefSeq" id="WP_272736341.1">
    <property type="nucleotide sequence ID" value="NZ_CP116942.1"/>
</dbReference>
<dbReference type="KEGG" id="ima:PO878_20205"/>
<organism evidence="1 2">
    <name type="scientific">Iamia majanohamensis</name>
    <dbReference type="NCBI Taxonomy" id="467976"/>
    <lineage>
        <taxon>Bacteria</taxon>
        <taxon>Bacillati</taxon>
        <taxon>Actinomycetota</taxon>
        <taxon>Acidimicrobiia</taxon>
        <taxon>Acidimicrobiales</taxon>
        <taxon>Iamiaceae</taxon>
        <taxon>Iamia</taxon>
    </lineage>
</organism>
<protein>
    <submittedName>
        <fullName evidence="1">Uncharacterized protein</fullName>
    </submittedName>
</protein>
<gene>
    <name evidence="1" type="ORF">PO878_20205</name>
</gene>
<reference evidence="1" key="1">
    <citation type="submission" date="2023-01" db="EMBL/GenBank/DDBJ databases">
        <title>The diversity of Class Acidimicrobiia in South China Sea sediment environments and the proposal of Iamia marina sp. nov., a novel species of the genus Iamia.</title>
        <authorList>
            <person name="He Y."/>
            <person name="Tian X."/>
        </authorList>
    </citation>
    <scope>NUCLEOTIDE SEQUENCE</scope>
    <source>
        <strain evidence="1">DSM 19957</strain>
    </source>
</reference>